<dbReference type="PANTHER" id="PTHR12918:SF1">
    <property type="entry name" value="CYSTEINE DIOXYGENASE TYPE 1"/>
    <property type="match status" value="1"/>
</dbReference>
<keyword evidence="2 6" id="KW-0479">Metal-binding</keyword>
<dbReference type="Pfam" id="PF05995">
    <property type="entry name" value="CDO_I"/>
    <property type="match status" value="1"/>
</dbReference>
<keyword evidence="9" id="KW-1185">Reference proteome</keyword>
<accession>A0A1M6HCD9</accession>
<sequence length="177" mass="19243">MTVDTAVTTAPTPLTLDRLAALTAEVAEEVRQGLHEIRFDAENRWSVRLHADDHTDVWLISWTPDQSTRLHDHAGSLGALTVVAGELVERFWTGELRERTHADGGGGRFPLGHVHDVVNASDAPAVSVHAYSPPLTAMHYYEVGGDGALRRTGSILTTDPEPDVPTLGDVPSRGERR</sequence>
<evidence type="ECO:0000256" key="4">
    <source>
        <dbReference type="ARBA" id="ARBA00023002"/>
    </source>
</evidence>
<dbReference type="Proteomes" id="UP000184452">
    <property type="component" value="Unassembled WGS sequence"/>
</dbReference>
<evidence type="ECO:0000256" key="7">
    <source>
        <dbReference type="SAM" id="MobiDB-lite"/>
    </source>
</evidence>
<feature type="binding site" evidence="6">
    <location>
        <position position="115"/>
    </location>
    <ligand>
        <name>Fe cation</name>
        <dbReference type="ChEBI" id="CHEBI:24875"/>
        <note>catalytic</note>
    </ligand>
</feature>
<keyword evidence="4" id="KW-0560">Oxidoreductase</keyword>
<evidence type="ECO:0000256" key="6">
    <source>
        <dbReference type="PIRSR" id="PIRSR610300-51"/>
    </source>
</evidence>
<dbReference type="GO" id="GO:0008198">
    <property type="term" value="F:ferrous iron binding"/>
    <property type="evidence" value="ECO:0007669"/>
    <property type="project" value="TreeGrafter"/>
</dbReference>
<dbReference type="Gene3D" id="2.60.120.10">
    <property type="entry name" value="Jelly Rolls"/>
    <property type="match status" value="1"/>
</dbReference>
<dbReference type="InterPro" id="IPR010300">
    <property type="entry name" value="CDO_1"/>
</dbReference>
<evidence type="ECO:0000313" key="8">
    <source>
        <dbReference type="EMBL" id="SHJ19885.1"/>
    </source>
</evidence>
<feature type="region of interest" description="Disordered" evidence="7">
    <location>
        <begin position="151"/>
        <end position="177"/>
    </location>
</feature>
<name>A0A1M6HCD9_9ACTN</name>
<dbReference type="GO" id="GO:0016702">
    <property type="term" value="F:oxidoreductase activity, acting on single donors with incorporation of molecular oxygen, incorporation of two atoms of oxygen"/>
    <property type="evidence" value="ECO:0007669"/>
    <property type="project" value="InterPro"/>
</dbReference>
<dbReference type="InterPro" id="IPR011051">
    <property type="entry name" value="RmlC_Cupin_sf"/>
</dbReference>
<dbReference type="SUPFAM" id="SSF51182">
    <property type="entry name" value="RmlC-like cupins"/>
    <property type="match status" value="1"/>
</dbReference>
<evidence type="ECO:0000256" key="5">
    <source>
        <dbReference type="ARBA" id="ARBA00023004"/>
    </source>
</evidence>
<dbReference type="RefSeq" id="WP_073377857.1">
    <property type="nucleotide sequence ID" value="NZ_FQZK01000004.1"/>
</dbReference>
<evidence type="ECO:0000256" key="1">
    <source>
        <dbReference type="ARBA" id="ARBA00006622"/>
    </source>
</evidence>
<dbReference type="InterPro" id="IPR014710">
    <property type="entry name" value="RmlC-like_jellyroll"/>
</dbReference>
<feature type="binding site" evidence="6">
    <location>
        <position position="73"/>
    </location>
    <ligand>
        <name>Fe cation</name>
        <dbReference type="ChEBI" id="CHEBI:24875"/>
        <note>catalytic</note>
    </ligand>
</feature>
<feature type="binding site" evidence="6">
    <location>
        <position position="71"/>
    </location>
    <ligand>
        <name>Fe cation</name>
        <dbReference type="ChEBI" id="CHEBI:24875"/>
        <note>catalytic</note>
    </ligand>
</feature>
<reference evidence="8 9" key="1">
    <citation type="submission" date="2016-11" db="EMBL/GenBank/DDBJ databases">
        <authorList>
            <person name="Jaros S."/>
            <person name="Januszkiewicz K."/>
            <person name="Wedrychowicz H."/>
        </authorList>
    </citation>
    <scope>NUCLEOTIDE SEQUENCE [LARGE SCALE GENOMIC DNA]</scope>
    <source>
        <strain evidence="8 9">CGMCC 4.5723</strain>
    </source>
</reference>
<organism evidence="8 9">
    <name type="scientific">Nocardiopsis flavescens</name>
    <dbReference type="NCBI Taxonomy" id="758803"/>
    <lineage>
        <taxon>Bacteria</taxon>
        <taxon>Bacillati</taxon>
        <taxon>Actinomycetota</taxon>
        <taxon>Actinomycetes</taxon>
        <taxon>Streptosporangiales</taxon>
        <taxon>Nocardiopsidaceae</taxon>
        <taxon>Nocardiopsis</taxon>
    </lineage>
</organism>
<evidence type="ECO:0000313" key="9">
    <source>
        <dbReference type="Proteomes" id="UP000184452"/>
    </source>
</evidence>
<keyword evidence="5 6" id="KW-0408">Iron</keyword>
<protein>
    <submittedName>
        <fullName evidence="8">Cysteine dioxygenase type I</fullName>
    </submittedName>
</protein>
<dbReference type="EMBL" id="FQZK01000004">
    <property type="protein sequence ID" value="SHJ19885.1"/>
    <property type="molecule type" value="Genomic_DNA"/>
</dbReference>
<gene>
    <name evidence="8" type="ORF">SAMN05421803_104130</name>
</gene>
<dbReference type="OrthoDB" id="4217976at2"/>
<dbReference type="PANTHER" id="PTHR12918">
    <property type="entry name" value="CYSTEINE DIOXYGENASE"/>
    <property type="match status" value="1"/>
</dbReference>
<proteinExistence type="inferred from homology"/>
<comment type="similarity">
    <text evidence="1">Belongs to the cysteine dioxygenase family.</text>
</comment>
<evidence type="ECO:0000256" key="3">
    <source>
        <dbReference type="ARBA" id="ARBA00022964"/>
    </source>
</evidence>
<keyword evidence="3 8" id="KW-0223">Dioxygenase</keyword>
<dbReference type="STRING" id="758803.SAMN05421803_104130"/>
<dbReference type="CDD" id="cd10548">
    <property type="entry name" value="cupin_CDO"/>
    <property type="match status" value="1"/>
</dbReference>
<evidence type="ECO:0000256" key="2">
    <source>
        <dbReference type="ARBA" id="ARBA00022723"/>
    </source>
</evidence>
<dbReference type="AlphaFoldDB" id="A0A1M6HCD9"/>